<comment type="similarity">
    <text evidence="1">Belongs to the sigma-70 factor family. ECF subfamily.</text>
</comment>
<dbReference type="Pfam" id="PF04542">
    <property type="entry name" value="Sigma70_r2"/>
    <property type="match status" value="1"/>
</dbReference>
<sequence>MKDVLHIKWLLEQVALQQSEEAYKKLFLLLHKPLCQFAFGILKSNDHAQEVVSDVFIHIWEHKTKLPAIESPLIYLYKAVKNRALNSIAKERRQQALDSGEWLVPMPSVYFDPEKLMMTEELMQKLQQAVEDLPSRCRLIFKLIKDDGLRYKEVADLLQISVKTVEAQMTIAMRRLGKCMEVEVSSLNVKISKK</sequence>
<dbReference type="PANTHER" id="PTHR43133">
    <property type="entry name" value="RNA POLYMERASE ECF-TYPE SIGMA FACTO"/>
    <property type="match status" value="1"/>
</dbReference>
<keyword evidence="4" id="KW-0804">Transcription</keyword>
<dbReference type="InterPro" id="IPR014327">
    <property type="entry name" value="RNA_pol_sigma70_bacteroid"/>
</dbReference>
<dbReference type="NCBIfam" id="TIGR02937">
    <property type="entry name" value="sigma70-ECF"/>
    <property type="match status" value="1"/>
</dbReference>
<accession>A0ABS9KUC4</accession>
<comment type="caution">
    <text evidence="7">The sequence shown here is derived from an EMBL/GenBank/DDBJ whole genome shotgun (WGS) entry which is preliminary data.</text>
</comment>
<feature type="domain" description="RNA polymerase sigma-70 region 2" evidence="5">
    <location>
        <begin position="30"/>
        <end position="93"/>
    </location>
</feature>
<evidence type="ECO:0000313" key="8">
    <source>
        <dbReference type="Proteomes" id="UP001165367"/>
    </source>
</evidence>
<dbReference type="InterPro" id="IPR014284">
    <property type="entry name" value="RNA_pol_sigma-70_dom"/>
</dbReference>
<dbReference type="PANTHER" id="PTHR43133:SF46">
    <property type="entry name" value="RNA POLYMERASE SIGMA-70 FACTOR ECF SUBFAMILY"/>
    <property type="match status" value="1"/>
</dbReference>
<keyword evidence="8" id="KW-1185">Reference proteome</keyword>
<feature type="domain" description="RNA polymerase sigma factor 70 region 4 type 2" evidence="6">
    <location>
        <begin position="124"/>
        <end position="176"/>
    </location>
</feature>
<dbReference type="Gene3D" id="1.10.1740.10">
    <property type="match status" value="1"/>
</dbReference>
<evidence type="ECO:0000259" key="6">
    <source>
        <dbReference type="Pfam" id="PF08281"/>
    </source>
</evidence>
<dbReference type="InterPro" id="IPR013324">
    <property type="entry name" value="RNA_pol_sigma_r3/r4-like"/>
</dbReference>
<dbReference type="RefSeq" id="WP_237874421.1">
    <property type="nucleotide sequence ID" value="NZ_JAKLTR010000011.1"/>
</dbReference>
<evidence type="ECO:0000313" key="7">
    <source>
        <dbReference type="EMBL" id="MCG2615918.1"/>
    </source>
</evidence>
<dbReference type="NCBIfam" id="TIGR02985">
    <property type="entry name" value="Sig70_bacteroi1"/>
    <property type="match status" value="1"/>
</dbReference>
<dbReference type="Pfam" id="PF08281">
    <property type="entry name" value="Sigma70_r4_2"/>
    <property type="match status" value="1"/>
</dbReference>
<keyword evidence="2" id="KW-0805">Transcription regulation</keyword>
<dbReference type="EMBL" id="JAKLTR010000011">
    <property type="protein sequence ID" value="MCG2615918.1"/>
    <property type="molecule type" value="Genomic_DNA"/>
</dbReference>
<dbReference type="Proteomes" id="UP001165367">
    <property type="component" value="Unassembled WGS sequence"/>
</dbReference>
<dbReference type="InterPro" id="IPR039425">
    <property type="entry name" value="RNA_pol_sigma-70-like"/>
</dbReference>
<dbReference type="InterPro" id="IPR013325">
    <property type="entry name" value="RNA_pol_sigma_r2"/>
</dbReference>
<dbReference type="SUPFAM" id="SSF88946">
    <property type="entry name" value="Sigma2 domain of RNA polymerase sigma factors"/>
    <property type="match status" value="1"/>
</dbReference>
<dbReference type="InterPro" id="IPR013249">
    <property type="entry name" value="RNA_pol_sigma70_r4_t2"/>
</dbReference>
<protein>
    <submittedName>
        <fullName evidence="7">RNA polymerase sigma-70 factor</fullName>
    </submittedName>
</protein>
<organism evidence="7 8">
    <name type="scientific">Terrimonas ginsenosidimutans</name>
    <dbReference type="NCBI Taxonomy" id="2908004"/>
    <lineage>
        <taxon>Bacteria</taxon>
        <taxon>Pseudomonadati</taxon>
        <taxon>Bacteroidota</taxon>
        <taxon>Chitinophagia</taxon>
        <taxon>Chitinophagales</taxon>
        <taxon>Chitinophagaceae</taxon>
        <taxon>Terrimonas</taxon>
    </lineage>
</organism>
<evidence type="ECO:0000259" key="5">
    <source>
        <dbReference type="Pfam" id="PF04542"/>
    </source>
</evidence>
<evidence type="ECO:0000256" key="4">
    <source>
        <dbReference type="ARBA" id="ARBA00023163"/>
    </source>
</evidence>
<gene>
    <name evidence="7" type="ORF">LZZ85_16600</name>
</gene>
<reference evidence="7" key="1">
    <citation type="submission" date="2022-01" db="EMBL/GenBank/DDBJ databases">
        <authorList>
            <person name="Jo J.-H."/>
            <person name="Im W.-T."/>
        </authorList>
    </citation>
    <scope>NUCLEOTIDE SEQUENCE</scope>
    <source>
        <strain evidence="7">NA20</strain>
    </source>
</reference>
<dbReference type="SUPFAM" id="SSF88659">
    <property type="entry name" value="Sigma3 and sigma4 domains of RNA polymerase sigma factors"/>
    <property type="match status" value="1"/>
</dbReference>
<dbReference type="InterPro" id="IPR007627">
    <property type="entry name" value="RNA_pol_sigma70_r2"/>
</dbReference>
<keyword evidence="3" id="KW-0731">Sigma factor</keyword>
<dbReference type="Gene3D" id="1.10.10.10">
    <property type="entry name" value="Winged helix-like DNA-binding domain superfamily/Winged helix DNA-binding domain"/>
    <property type="match status" value="1"/>
</dbReference>
<proteinExistence type="inferred from homology"/>
<evidence type="ECO:0000256" key="2">
    <source>
        <dbReference type="ARBA" id="ARBA00023015"/>
    </source>
</evidence>
<evidence type="ECO:0000256" key="3">
    <source>
        <dbReference type="ARBA" id="ARBA00023082"/>
    </source>
</evidence>
<evidence type="ECO:0000256" key="1">
    <source>
        <dbReference type="ARBA" id="ARBA00010641"/>
    </source>
</evidence>
<dbReference type="InterPro" id="IPR036388">
    <property type="entry name" value="WH-like_DNA-bd_sf"/>
</dbReference>
<name>A0ABS9KUC4_9BACT</name>